<feature type="transmembrane region" description="Helical" evidence="1">
    <location>
        <begin position="200"/>
        <end position="222"/>
    </location>
</feature>
<feature type="transmembrane region" description="Helical" evidence="1">
    <location>
        <begin position="175"/>
        <end position="194"/>
    </location>
</feature>
<dbReference type="KEGG" id="ptkz:JDV02_004812"/>
<keyword evidence="1" id="KW-0812">Transmembrane</keyword>
<protein>
    <submittedName>
        <fullName evidence="2">Uncharacterized protein</fullName>
    </submittedName>
</protein>
<evidence type="ECO:0000313" key="2">
    <source>
        <dbReference type="EMBL" id="UNI18549.1"/>
    </source>
</evidence>
<keyword evidence="1" id="KW-1133">Transmembrane helix</keyword>
<dbReference type="OrthoDB" id="1937642at2759"/>
<dbReference type="EMBL" id="CP086357">
    <property type="protein sequence ID" value="UNI18549.1"/>
    <property type="molecule type" value="Genomic_DNA"/>
</dbReference>
<sequence>MAPRLPPLWSRETFSDASSGEFAAQWSNPGDVFSILLLLGGDVINQALAQLAGSGLAPVTFSFGWVAYAVSSLTTAVGHNKLMPREPDYGCKVINASNGYVRENSSWVIGRIARDFDHWRDKTVTQRTAELVSDKWIDLKRYDPTANCPRQAGLVISIYEPSKLVVAGTVRLNSIYWTGMAVMLLQLVVAAIPIGMYGDWATMVVTAIGTLLSLITGLLPQWKREKWACRRHARTTYVITRGNGAQHAIVVLGNGCGLNLEDLAAGQYNAQVAANLSTRLALFGLATLWILLLITAAGIKSHTWFLLAVGGIGIVQNIHAASHHCRPENFGLHLHFVRVIGKRKVMDTLLEAERSYENLGLALLPEFFPGVLTTEDDARWQLVKEARNKAWEVARKTSRAQPQPQTSRRQSV</sequence>
<proteinExistence type="predicted"/>
<feature type="transmembrane region" description="Helical" evidence="1">
    <location>
        <begin position="280"/>
        <end position="298"/>
    </location>
</feature>
<dbReference type="AlphaFoldDB" id="A0A9Q8QD64"/>
<dbReference type="Proteomes" id="UP000829364">
    <property type="component" value="Chromosome 4"/>
</dbReference>
<reference evidence="2" key="1">
    <citation type="submission" date="2021-11" db="EMBL/GenBank/DDBJ databases">
        <title>Purpureocillium_takamizusanense_genome.</title>
        <authorList>
            <person name="Nguyen N.-H."/>
        </authorList>
    </citation>
    <scope>NUCLEOTIDE SEQUENCE</scope>
    <source>
        <strain evidence="2">PT3</strain>
    </source>
</reference>
<keyword evidence="3" id="KW-1185">Reference proteome</keyword>
<name>A0A9Q8QD64_9HYPO</name>
<dbReference type="GeneID" id="72066763"/>
<accession>A0A9Q8QD64</accession>
<dbReference type="RefSeq" id="XP_047842030.1">
    <property type="nucleotide sequence ID" value="XM_047986050.1"/>
</dbReference>
<evidence type="ECO:0000313" key="3">
    <source>
        <dbReference type="Proteomes" id="UP000829364"/>
    </source>
</evidence>
<keyword evidence="1" id="KW-0472">Membrane</keyword>
<evidence type="ECO:0000256" key="1">
    <source>
        <dbReference type="SAM" id="Phobius"/>
    </source>
</evidence>
<gene>
    <name evidence="2" type="ORF">JDV02_004812</name>
</gene>
<organism evidence="2 3">
    <name type="scientific">Purpureocillium takamizusanense</name>
    <dbReference type="NCBI Taxonomy" id="2060973"/>
    <lineage>
        <taxon>Eukaryota</taxon>
        <taxon>Fungi</taxon>
        <taxon>Dikarya</taxon>
        <taxon>Ascomycota</taxon>
        <taxon>Pezizomycotina</taxon>
        <taxon>Sordariomycetes</taxon>
        <taxon>Hypocreomycetidae</taxon>
        <taxon>Hypocreales</taxon>
        <taxon>Ophiocordycipitaceae</taxon>
        <taxon>Purpureocillium</taxon>
    </lineage>
</organism>